<evidence type="ECO:0000313" key="1">
    <source>
        <dbReference type="EMBL" id="CAK7904672.1"/>
    </source>
</evidence>
<name>A0AAV1T8T3_9STRA</name>
<dbReference type="Proteomes" id="UP001162060">
    <property type="component" value="Unassembled WGS sequence"/>
</dbReference>
<sequence length="171" mass="18604">MKETTDGLDCAAEDIGEFAKELVVSIRNMAPVEAEVAPISKTLRHLTDSVVVEEASEATVEAAIEKEWEHVIEKDLMSALVDETTVVAKPVVATPVVMEPVVAAPSMDEIKWSEELFMVRNIFQVMETFGAVDCLERCNGNVLVVVSALMEASAKALVAANYQERPADLII</sequence>
<protein>
    <submittedName>
        <fullName evidence="1">Uncharacterized protein</fullName>
    </submittedName>
</protein>
<reference evidence="1" key="1">
    <citation type="submission" date="2024-01" db="EMBL/GenBank/DDBJ databases">
        <authorList>
            <person name="Webb A."/>
        </authorList>
    </citation>
    <scope>NUCLEOTIDE SEQUENCE</scope>
    <source>
        <strain evidence="1">Pm1</strain>
    </source>
</reference>
<organism evidence="1 2">
    <name type="scientific">Peronospora matthiolae</name>
    <dbReference type="NCBI Taxonomy" id="2874970"/>
    <lineage>
        <taxon>Eukaryota</taxon>
        <taxon>Sar</taxon>
        <taxon>Stramenopiles</taxon>
        <taxon>Oomycota</taxon>
        <taxon>Peronosporomycetes</taxon>
        <taxon>Peronosporales</taxon>
        <taxon>Peronosporaceae</taxon>
        <taxon>Peronospora</taxon>
    </lineage>
</organism>
<gene>
    <name evidence="1" type="ORF">PM001_LOCUS2957</name>
</gene>
<proteinExistence type="predicted"/>
<dbReference type="EMBL" id="CAKLBY020000028">
    <property type="protein sequence ID" value="CAK7904672.1"/>
    <property type="molecule type" value="Genomic_DNA"/>
</dbReference>
<evidence type="ECO:0000313" key="2">
    <source>
        <dbReference type="Proteomes" id="UP001162060"/>
    </source>
</evidence>
<accession>A0AAV1T8T3</accession>
<dbReference type="AlphaFoldDB" id="A0AAV1T8T3"/>
<comment type="caution">
    <text evidence="1">The sequence shown here is derived from an EMBL/GenBank/DDBJ whole genome shotgun (WGS) entry which is preliminary data.</text>
</comment>